<dbReference type="Pfam" id="PF00282">
    <property type="entry name" value="Pyridoxal_deC"/>
    <property type="match status" value="1"/>
</dbReference>
<dbReference type="GO" id="GO:0030170">
    <property type="term" value="F:pyridoxal phosphate binding"/>
    <property type="evidence" value="ECO:0007669"/>
    <property type="project" value="InterPro"/>
</dbReference>
<dbReference type="InterPro" id="IPR002129">
    <property type="entry name" value="PyrdxlP-dep_de-COase"/>
</dbReference>
<evidence type="ECO:0000313" key="6">
    <source>
        <dbReference type="EMBL" id="ACY24720.1"/>
    </source>
</evidence>
<dbReference type="PANTHER" id="PTHR46101">
    <property type="match status" value="1"/>
</dbReference>
<evidence type="ECO:0000256" key="2">
    <source>
        <dbReference type="ARBA" id="ARBA00009533"/>
    </source>
</evidence>
<dbReference type="Gene3D" id="3.40.640.10">
    <property type="entry name" value="Type I PLP-dependent aspartate aminotransferase-like (Major domain)"/>
    <property type="match status" value="1"/>
</dbReference>
<reference evidence="6" key="2">
    <citation type="journal article" date="2010" name="Appl. Environ. Microbiol.">
        <title>Diversity of glycosyl hydrolases from cellulose-depleting communities enriched from casts of two earthworm species.</title>
        <authorList>
            <person name="Beloqui A."/>
            <person name="Nechitaylo T.Y."/>
            <person name="Lopez-Cortes N."/>
            <person name="Ghazi A."/>
            <person name="Guazzaroni M.E."/>
            <person name="Polaina J."/>
            <person name="Strittmatter A.W."/>
            <person name="Reva O."/>
            <person name="Waliczek A."/>
            <person name="Yakimov M.M."/>
            <person name="Golyshina O.V."/>
            <person name="Ferrer M."/>
            <person name="Golyshin P.N."/>
        </authorList>
    </citation>
    <scope>NUCLEOTIDE SEQUENCE</scope>
</reference>
<dbReference type="InterPro" id="IPR051151">
    <property type="entry name" value="Group_II_Decarboxylase"/>
</dbReference>
<organism evidence="6">
    <name type="scientific">uncultured organism</name>
    <dbReference type="NCBI Taxonomy" id="155900"/>
    <lineage>
        <taxon>unclassified sequences</taxon>
        <taxon>environmental samples</taxon>
    </lineage>
</organism>
<dbReference type="EMBL" id="GQ996410">
    <property type="protein sequence ID" value="ACY24720.1"/>
    <property type="molecule type" value="Genomic_DNA"/>
</dbReference>
<evidence type="ECO:0000256" key="4">
    <source>
        <dbReference type="ARBA" id="ARBA00022898"/>
    </source>
</evidence>
<evidence type="ECO:0000256" key="5">
    <source>
        <dbReference type="ARBA" id="ARBA00023239"/>
    </source>
</evidence>
<evidence type="ECO:0000256" key="3">
    <source>
        <dbReference type="ARBA" id="ARBA00022793"/>
    </source>
</evidence>
<name>D8VMT6_9ZZZZ</name>
<comment type="cofactor">
    <cofactor evidence="1">
        <name>pyridoxal 5'-phosphate</name>
        <dbReference type="ChEBI" id="CHEBI:597326"/>
    </cofactor>
</comment>
<keyword evidence="5" id="KW-0456">Lyase</keyword>
<evidence type="ECO:0000256" key="1">
    <source>
        <dbReference type="ARBA" id="ARBA00001933"/>
    </source>
</evidence>
<dbReference type="GO" id="GO:0019752">
    <property type="term" value="P:carboxylic acid metabolic process"/>
    <property type="evidence" value="ECO:0007669"/>
    <property type="project" value="InterPro"/>
</dbReference>
<keyword evidence="3" id="KW-0210">Decarboxylase</keyword>
<dbReference type="GO" id="GO:0016831">
    <property type="term" value="F:carboxy-lyase activity"/>
    <property type="evidence" value="ECO:0007669"/>
    <property type="project" value="UniProtKB-KW"/>
</dbReference>
<reference evidence="6" key="1">
    <citation type="submission" date="2009-09" db="EMBL/GenBank/DDBJ databases">
        <authorList>
            <person name="Beloqi A."/>
            <person name="Nechitaylo T.Y."/>
            <person name="Lopez-Cortes N."/>
            <person name="Vietes M."/>
            <person name="Polaina J."/>
            <person name="Strittmatter A."/>
            <person name="Reva O."/>
            <person name="Waliczek A."/>
            <person name="Golyshina O.V."/>
            <person name="Ferrer M."/>
            <person name="Golyshin P.N."/>
        </authorList>
    </citation>
    <scope>NUCLEOTIDE SEQUENCE</scope>
</reference>
<sequence>MPDALKSMSHQQQLDDFIQKTTQLAENFLGYQTSQHVHFDTALYPLLNLNLLNLGDAYTEGNFRVNAKVQEQAVLDFYARHWNAPNAGTPNNADSYWGYVTTMGSTEGNLFGLWNARDYLSGGKAWFPEAQLKAPPRKNLPPVLLTSRETHYSVAKAAHILGIALPSSFTYCDPQGKPAPDFIGSDESGAIAIDELVHWAGFLFAQGHPLIFALNIGTTFKGAFDPIEKIVARLPQIFNDDSARNYWIHVDAAICGNTLPWIEQTQQAGDWPFELQADQFPHFDFRIPQVSSICASPYKWMGAPFPFGVYLTRGQFRLQPPVHPKYIGSPDSTFSGSRSGLACVYAWHYFATKTNTEHLQEVKALQHVVDYAYSELKKLEGRLRIDEKPFQVFSPNYLAPMICFTQPNQNIIDQFSLASEDTAKGTLSHIIILKQVTTAVIDRFITSLKQEHRYE</sequence>
<proteinExistence type="inferred from homology"/>
<comment type="similarity">
    <text evidence="2">Belongs to the group II decarboxylase family.</text>
</comment>
<protein>
    <submittedName>
        <fullName evidence="6">DOPA/AAT_I decarboxylase family protein</fullName>
    </submittedName>
</protein>
<dbReference type="InterPro" id="IPR015421">
    <property type="entry name" value="PyrdxlP-dep_Trfase_major"/>
</dbReference>
<accession>D8VMT6</accession>
<dbReference type="SUPFAM" id="SSF53383">
    <property type="entry name" value="PLP-dependent transferases"/>
    <property type="match status" value="1"/>
</dbReference>
<dbReference type="PANTHER" id="PTHR46101:SF18">
    <property type="entry name" value="HISTIDINE DECARBOXYLASE"/>
    <property type="match status" value="1"/>
</dbReference>
<dbReference type="AlphaFoldDB" id="D8VMT6"/>
<dbReference type="InterPro" id="IPR015424">
    <property type="entry name" value="PyrdxlP-dep_Trfase"/>
</dbReference>
<keyword evidence="4" id="KW-0663">Pyridoxal phosphate</keyword>